<dbReference type="AlphaFoldDB" id="A0A849BK31"/>
<dbReference type="RefSeq" id="WP_171201583.1">
    <property type="nucleotide sequence ID" value="NZ_BAAANP010000046.1"/>
</dbReference>
<protein>
    <submittedName>
        <fullName evidence="1">Uridine kinase</fullName>
    </submittedName>
</protein>
<sequence>MREADAAGARAELLGELATEVDALRPDPYVRVAVDGVDGAGKSVLAGELAGALRARGRVVVHASVDGFHRPRDQRHARGRQDPEGFYRDSYDLPSLERELLDPFAPGGHGLHRTHVFDARTDRPHVAGQEQAAPGTVLVVDGIFLHRPELRGRWTWSLWLEVDRATSLRRCVARDGAGSPDPADPANRRYVDGQLLYLREARPQQAATHVVNNDDVDAPALVR</sequence>
<evidence type="ECO:0000313" key="1">
    <source>
        <dbReference type="EMBL" id="NNH21715.1"/>
    </source>
</evidence>
<gene>
    <name evidence="1" type="ORF">HLB09_01150</name>
</gene>
<name>A0A849BK31_9ACTN</name>
<proteinExistence type="predicted"/>
<dbReference type="GO" id="GO:0016301">
    <property type="term" value="F:kinase activity"/>
    <property type="evidence" value="ECO:0007669"/>
    <property type="project" value="UniProtKB-KW"/>
</dbReference>
<keyword evidence="2" id="KW-1185">Reference proteome</keyword>
<organism evidence="1 2">
    <name type="scientific">Pseudokineococcus marinus</name>
    <dbReference type="NCBI Taxonomy" id="351215"/>
    <lineage>
        <taxon>Bacteria</taxon>
        <taxon>Bacillati</taxon>
        <taxon>Actinomycetota</taxon>
        <taxon>Actinomycetes</taxon>
        <taxon>Kineosporiales</taxon>
        <taxon>Kineosporiaceae</taxon>
        <taxon>Pseudokineococcus</taxon>
    </lineage>
</organism>
<comment type="caution">
    <text evidence="1">The sequence shown here is derived from an EMBL/GenBank/DDBJ whole genome shotgun (WGS) entry which is preliminary data.</text>
</comment>
<dbReference type="EMBL" id="JABEMA010000006">
    <property type="protein sequence ID" value="NNH21715.1"/>
    <property type="molecule type" value="Genomic_DNA"/>
</dbReference>
<keyword evidence="1" id="KW-0808">Transferase</keyword>
<keyword evidence="1" id="KW-0418">Kinase</keyword>
<accession>A0A849BK31</accession>
<reference evidence="1 2" key="1">
    <citation type="submission" date="2020-05" db="EMBL/GenBank/DDBJ databases">
        <title>MicrobeNet Type strains.</title>
        <authorList>
            <person name="Nicholson A.C."/>
        </authorList>
    </citation>
    <scope>NUCLEOTIDE SEQUENCE [LARGE SCALE GENOMIC DNA]</scope>
    <source>
        <strain evidence="1 2">JCM 14547</strain>
    </source>
</reference>
<evidence type="ECO:0000313" key="2">
    <source>
        <dbReference type="Proteomes" id="UP000555552"/>
    </source>
</evidence>
<dbReference type="InterPro" id="IPR027417">
    <property type="entry name" value="P-loop_NTPase"/>
</dbReference>
<dbReference type="Gene3D" id="3.40.50.300">
    <property type="entry name" value="P-loop containing nucleotide triphosphate hydrolases"/>
    <property type="match status" value="1"/>
</dbReference>
<dbReference type="Proteomes" id="UP000555552">
    <property type="component" value="Unassembled WGS sequence"/>
</dbReference>
<dbReference type="SUPFAM" id="SSF52540">
    <property type="entry name" value="P-loop containing nucleoside triphosphate hydrolases"/>
    <property type="match status" value="1"/>
</dbReference>